<dbReference type="Pfam" id="PF00069">
    <property type="entry name" value="Pkinase"/>
    <property type="match status" value="1"/>
</dbReference>
<dbReference type="SUPFAM" id="SSF56112">
    <property type="entry name" value="Protein kinase-like (PK-like)"/>
    <property type="match status" value="1"/>
</dbReference>
<dbReference type="InterPro" id="IPR055347">
    <property type="entry name" value="UTP6_N"/>
</dbReference>
<dbReference type="GO" id="GO:0032040">
    <property type="term" value="C:small-subunit processome"/>
    <property type="evidence" value="ECO:0007669"/>
    <property type="project" value="TreeGrafter"/>
</dbReference>
<feature type="compositionally biased region" description="Polar residues" evidence="6">
    <location>
        <begin position="1246"/>
        <end position="1273"/>
    </location>
</feature>
<feature type="compositionally biased region" description="Low complexity" evidence="6">
    <location>
        <begin position="1274"/>
        <end position="1317"/>
    </location>
</feature>
<feature type="domain" description="Protein kinase" evidence="7">
    <location>
        <begin position="543"/>
        <end position="895"/>
    </location>
</feature>
<name>A0A8H6ZBM7_9AGAR</name>
<evidence type="ECO:0000256" key="6">
    <source>
        <dbReference type="SAM" id="MobiDB-lite"/>
    </source>
</evidence>
<feature type="compositionally biased region" description="Basic and acidic residues" evidence="6">
    <location>
        <begin position="986"/>
        <end position="1001"/>
    </location>
</feature>
<feature type="region of interest" description="Disordered" evidence="6">
    <location>
        <begin position="1356"/>
        <end position="1439"/>
    </location>
</feature>
<feature type="compositionally biased region" description="Basic residues" evidence="6">
    <location>
        <begin position="1014"/>
        <end position="1025"/>
    </location>
</feature>
<gene>
    <name evidence="8" type="ORF">MSAN_00011400</name>
</gene>
<dbReference type="Proteomes" id="UP000623467">
    <property type="component" value="Unassembled WGS sequence"/>
</dbReference>
<feature type="compositionally biased region" description="Basic and acidic residues" evidence="6">
    <location>
        <begin position="204"/>
        <end position="222"/>
    </location>
</feature>
<comment type="caution">
    <text evidence="8">The sequence shown here is derived from an EMBL/GenBank/DDBJ whole genome shotgun (WGS) entry which is preliminary data.</text>
</comment>
<dbReference type="Gene3D" id="1.25.40.10">
    <property type="entry name" value="Tetratricopeptide repeat domain"/>
    <property type="match status" value="1"/>
</dbReference>
<dbReference type="PROSITE" id="PS50011">
    <property type="entry name" value="PROTEIN_KINASE_DOM"/>
    <property type="match status" value="1"/>
</dbReference>
<comment type="similarity">
    <text evidence="2">Belongs to the UTP6 family.</text>
</comment>
<dbReference type="GO" id="GO:0004672">
    <property type="term" value="F:protein kinase activity"/>
    <property type="evidence" value="ECO:0007669"/>
    <property type="project" value="InterPro"/>
</dbReference>
<dbReference type="InterPro" id="IPR011990">
    <property type="entry name" value="TPR-like_helical_dom_sf"/>
</dbReference>
<keyword evidence="3" id="KW-0698">rRNA processing</keyword>
<dbReference type="GO" id="GO:0005524">
    <property type="term" value="F:ATP binding"/>
    <property type="evidence" value="ECO:0007669"/>
    <property type="project" value="InterPro"/>
</dbReference>
<dbReference type="InterPro" id="IPR003107">
    <property type="entry name" value="HAT"/>
</dbReference>
<reference evidence="8" key="1">
    <citation type="submission" date="2020-05" db="EMBL/GenBank/DDBJ databases">
        <title>Mycena genomes resolve the evolution of fungal bioluminescence.</title>
        <authorList>
            <person name="Tsai I.J."/>
        </authorList>
    </citation>
    <scope>NUCLEOTIDE SEQUENCE</scope>
    <source>
        <strain evidence="8">160909Yilan</strain>
    </source>
</reference>
<accession>A0A8H6ZBM7</accession>
<dbReference type="GO" id="GO:0034388">
    <property type="term" value="C:Pwp2p-containing subcomplex of 90S preribosome"/>
    <property type="evidence" value="ECO:0007669"/>
    <property type="project" value="TreeGrafter"/>
</dbReference>
<feature type="compositionally biased region" description="Basic and acidic residues" evidence="6">
    <location>
        <begin position="1234"/>
        <end position="1245"/>
    </location>
</feature>
<proteinExistence type="inferred from homology"/>
<feature type="compositionally biased region" description="Low complexity" evidence="6">
    <location>
        <begin position="484"/>
        <end position="496"/>
    </location>
</feature>
<dbReference type="InterPro" id="IPR013949">
    <property type="entry name" value="Utp6"/>
</dbReference>
<protein>
    <submittedName>
        <fullName evidence="8">U3 small nucleolar RNA-associated protein 6</fullName>
    </submittedName>
</protein>
<dbReference type="SUPFAM" id="SSF48452">
    <property type="entry name" value="TPR-like"/>
    <property type="match status" value="1"/>
</dbReference>
<evidence type="ECO:0000313" key="9">
    <source>
        <dbReference type="Proteomes" id="UP000623467"/>
    </source>
</evidence>
<dbReference type="InterPro" id="IPR008271">
    <property type="entry name" value="Ser/Thr_kinase_AS"/>
</dbReference>
<dbReference type="Pfam" id="PF08640">
    <property type="entry name" value="U3_assoc_6"/>
    <property type="match status" value="1"/>
</dbReference>
<feature type="region of interest" description="Disordered" evidence="6">
    <location>
        <begin position="204"/>
        <end position="225"/>
    </location>
</feature>
<dbReference type="OrthoDB" id="541276at2759"/>
<dbReference type="PANTHER" id="PTHR23271:SF1">
    <property type="entry name" value="U3 SMALL NUCLEOLAR RNA-ASSOCIATED PROTEIN 6 HOMOLOG"/>
    <property type="match status" value="1"/>
</dbReference>
<feature type="region of interest" description="Disordered" evidence="6">
    <location>
        <begin position="1185"/>
        <end position="1329"/>
    </location>
</feature>
<dbReference type="InterPro" id="IPR000719">
    <property type="entry name" value="Prot_kinase_dom"/>
</dbReference>
<evidence type="ECO:0000256" key="1">
    <source>
        <dbReference type="ARBA" id="ARBA00004604"/>
    </source>
</evidence>
<sequence length="1439" mass="158000">MERVQFQQEQMLAELKDLVEKNIFTKQESKQIMKKRTQFETALVRRVAKKADFLRYAAYEMGLEQLRRKRIERLKIVSTQASISDYALVRRQFHIFERALKKFKADVGLWIQYIDLAKREGAYTLVGRVVARAIQMHPDSAALYIIAAGHELEHGSPSAARTLLQRGIRLNAESVDMWREYVRMELVFMENLRRRWDVLGLDNDQQKKGKGRAQEDAEHAVPDDADADAGADARAAIIDGAIVKSVIASAIGAADRIDLFEALITLIHEFPLADGVRIDLLGQVYGLLRTTRPHDPKAARLLAERFLVGELEGEALVDAVQKANEEMAGLCGDDAGMIGEYLAFAAATRKRVMDPALRRYLVSSARRLIDRPPLVSFLLLLAAFAQGITFCSLQQRYRHGVGTVLQSPTAPVCFATSTSPDLKQYPITHPLLAHQDDYSRPNDFSPRPQPVPLTGKRPQKDPALPQSSAAHTSRPARPPPPASFSPRPAFKSPAASTHSSFSSVLEDVFQPGDVVGEGVELQGEIIRLVDAARESAAEPARQFEVVRRLGAGSYAVVYQVLEVLERAPPSEDGHSSMMGHMDIDGRQHSYSPPTKYGREYAIKCLSKANLDNEALRAQMDEVRSLFTSRCARTRISLHSTVPSKPLRFCFFSWSMFPVRTFFISWSRPGITTSRRHTRLTRPNPLPKPLPAPPPTPSLLSTMNSSQLLSRTRLRLISSMFSQMCDAVAACHAQQVFHRDIKPENFIVTDGYTEVDGHRERKVIVKLTDFGLSTTDVESSDMDCGSAPYMSYECRNNVAPSYRPRAADVWSLGIVLINMLYHINPWTDTKVGECSSFDNFRQQPVNFFMQRFPGMTRPVAEHFANKVFNVLDDPKDDSERISAAGFGIWAKDLPDLLGSPARPGHQRAGSTASLTHGHRISCSNPISHRPSSRQASGTASTIRTPAIPSRSLSRHGSFGPAFETAYEKPEASELSTVIDQETEEQEAERQFHEAQDKDKDGAESVGTDSRSASTNKRRKRGARKGKGGSQPPSSPKDETLENLATASQALAREISRASRASSQKSNTTHSSTRSRGRPFEPASMYAVPLAMLGSAPPVPPLPKIHHHAKTQTPKPAPAPAPPAVASDSTPAASITKKPSKWKLSFGKSSAAALGRVSPVEESTPDTPVPPVLMSATASNVTNLMRGLDAAPTPTASTLDEWPRGRRARLPPPPGGFDPGARRDRETYNSSRSPHPNREYLDVDMRSTRATSPNSTRSGHPTASSASSIMSGNWRSSTSTTSSAGTSTSAFTRYSNASVRSVSTTATSVSATSWRATASKPQPPSALNTDIPKNIKIMNGIPWELDQLPRGQYPDPVGDIFGSPPVRQARTRKPKDLQLGTIAERPPAPQKSPDFQRRDAATSTSDLSIPGSPRDEEGDGPKKVPKAQINALAKMLSALRR</sequence>
<dbReference type="GO" id="GO:0030515">
    <property type="term" value="F:snoRNA binding"/>
    <property type="evidence" value="ECO:0007669"/>
    <property type="project" value="InterPro"/>
</dbReference>
<evidence type="ECO:0000313" key="8">
    <source>
        <dbReference type="EMBL" id="KAF7375968.1"/>
    </source>
</evidence>
<dbReference type="GO" id="GO:0000462">
    <property type="term" value="P:maturation of SSU-rRNA from tricistronic rRNA transcript (SSU-rRNA, 5.8S rRNA, LSU-rRNA)"/>
    <property type="evidence" value="ECO:0007669"/>
    <property type="project" value="InterPro"/>
</dbReference>
<dbReference type="Gene3D" id="1.10.510.10">
    <property type="entry name" value="Transferase(Phosphotransferase) domain 1"/>
    <property type="match status" value="1"/>
</dbReference>
<feature type="compositionally biased region" description="Low complexity" evidence="6">
    <location>
        <begin position="1048"/>
        <end position="1061"/>
    </location>
</feature>
<evidence type="ECO:0000256" key="4">
    <source>
        <dbReference type="ARBA" id="ARBA00022737"/>
    </source>
</evidence>
<evidence type="ECO:0000259" key="7">
    <source>
        <dbReference type="PROSITE" id="PS50011"/>
    </source>
</evidence>
<feature type="compositionally biased region" description="Polar residues" evidence="6">
    <location>
        <begin position="931"/>
        <end position="942"/>
    </location>
</feature>
<evidence type="ECO:0000256" key="3">
    <source>
        <dbReference type="ARBA" id="ARBA00022552"/>
    </source>
</evidence>
<dbReference type="PANTHER" id="PTHR23271">
    <property type="entry name" value="HEPATOCELLULAR CARCINOMA-ASSOCIATED ANTIGEN 66"/>
    <property type="match status" value="1"/>
</dbReference>
<keyword evidence="5" id="KW-0539">Nucleus</keyword>
<dbReference type="EMBL" id="JACAZH010000001">
    <property type="protein sequence ID" value="KAF7375968.1"/>
    <property type="molecule type" value="Genomic_DNA"/>
</dbReference>
<feature type="compositionally biased region" description="Basic and acidic residues" evidence="6">
    <location>
        <begin position="1411"/>
        <end position="1420"/>
    </location>
</feature>
<evidence type="ECO:0000256" key="2">
    <source>
        <dbReference type="ARBA" id="ARBA00010734"/>
    </source>
</evidence>
<dbReference type="SMART" id="SM00220">
    <property type="entry name" value="S_TKc"/>
    <property type="match status" value="1"/>
</dbReference>
<organism evidence="8 9">
    <name type="scientific">Mycena sanguinolenta</name>
    <dbReference type="NCBI Taxonomy" id="230812"/>
    <lineage>
        <taxon>Eukaryota</taxon>
        <taxon>Fungi</taxon>
        <taxon>Dikarya</taxon>
        <taxon>Basidiomycota</taxon>
        <taxon>Agaricomycotina</taxon>
        <taxon>Agaricomycetes</taxon>
        <taxon>Agaricomycetidae</taxon>
        <taxon>Agaricales</taxon>
        <taxon>Marasmiineae</taxon>
        <taxon>Mycenaceae</taxon>
        <taxon>Mycena</taxon>
    </lineage>
</organism>
<feature type="region of interest" description="Disordered" evidence="6">
    <location>
        <begin position="673"/>
        <end position="699"/>
    </location>
</feature>
<feature type="compositionally biased region" description="Polar residues" evidence="6">
    <location>
        <begin position="1062"/>
        <end position="1072"/>
    </location>
</feature>
<evidence type="ECO:0000256" key="5">
    <source>
        <dbReference type="ARBA" id="ARBA00023242"/>
    </source>
</evidence>
<dbReference type="InterPro" id="IPR011009">
    <property type="entry name" value="Kinase-like_dom_sf"/>
</dbReference>
<comment type="subcellular location">
    <subcellularLocation>
        <location evidence="1">Nucleus</location>
        <location evidence="1">Nucleolus</location>
    </subcellularLocation>
</comment>
<dbReference type="SMART" id="SM00386">
    <property type="entry name" value="HAT"/>
    <property type="match status" value="4"/>
</dbReference>
<keyword evidence="4" id="KW-0677">Repeat</keyword>
<feature type="region of interest" description="Disordered" evidence="6">
    <location>
        <begin position="898"/>
        <end position="1173"/>
    </location>
</feature>
<feature type="compositionally biased region" description="Low complexity" evidence="6">
    <location>
        <begin position="1122"/>
        <end position="1132"/>
    </location>
</feature>
<feature type="region of interest" description="Disordered" evidence="6">
    <location>
        <begin position="436"/>
        <end position="496"/>
    </location>
</feature>
<feature type="compositionally biased region" description="Pro residues" evidence="6">
    <location>
        <begin position="683"/>
        <end position="696"/>
    </location>
</feature>
<dbReference type="PROSITE" id="PS00108">
    <property type="entry name" value="PROTEIN_KINASE_ST"/>
    <property type="match status" value="1"/>
</dbReference>
<keyword evidence="9" id="KW-1185">Reference proteome</keyword>